<proteinExistence type="predicted"/>
<reference evidence="1 2" key="1">
    <citation type="submission" date="2020-02" db="EMBL/GenBank/DDBJ databases">
        <authorList>
            <person name="Dziuba M."/>
            <person name="Kuznetsov B."/>
            <person name="Mardanov A."/>
            <person name="Ravin N."/>
            <person name="Grouzdev D."/>
        </authorList>
    </citation>
    <scope>NUCLEOTIDE SEQUENCE [LARGE SCALE GENOMIC DNA]</scope>
    <source>
        <strain evidence="1 2">SpK</strain>
    </source>
</reference>
<dbReference type="RefSeq" id="WP_163678327.1">
    <property type="nucleotide sequence ID" value="NZ_JAAIYP010000036.1"/>
</dbReference>
<comment type="caution">
    <text evidence="1">The sequence shown here is derived from an EMBL/GenBank/DDBJ whole genome shotgun (WGS) entry which is preliminary data.</text>
</comment>
<dbReference type="EMBL" id="JAAIYP010000036">
    <property type="protein sequence ID" value="NFV80306.1"/>
    <property type="molecule type" value="Genomic_DNA"/>
</dbReference>
<protein>
    <submittedName>
        <fullName evidence="1">Uncharacterized protein</fullName>
    </submittedName>
</protein>
<organism evidence="1 2">
    <name type="scientific">Magnetospirillum aberrantis SpK</name>
    <dbReference type="NCBI Taxonomy" id="908842"/>
    <lineage>
        <taxon>Bacteria</taxon>
        <taxon>Pseudomonadati</taxon>
        <taxon>Pseudomonadota</taxon>
        <taxon>Alphaproteobacteria</taxon>
        <taxon>Rhodospirillales</taxon>
        <taxon>Rhodospirillaceae</taxon>
        <taxon>Magnetospirillum</taxon>
    </lineage>
</organism>
<dbReference type="Proteomes" id="UP000480684">
    <property type="component" value="Unassembled WGS sequence"/>
</dbReference>
<keyword evidence="2" id="KW-1185">Reference proteome</keyword>
<evidence type="ECO:0000313" key="2">
    <source>
        <dbReference type="Proteomes" id="UP000480684"/>
    </source>
</evidence>
<dbReference type="AlphaFoldDB" id="A0A7C9UUI0"/>
<gene>
    <name evidence="1" type="ORF">G4223_09300</name>
</gene>
<accession>A0A7C9UUI0</accession>
<evidence type="ECO:0000313" key="1">
    <source>
        <dbReference type="EMBL" id="NFV80306.1"/>
    </source>
</evidence>
<name>A0A7C9UUI0_9PROT</name>
<sequence length="266" mass="29695">MRRLLIVTACLVASWPVPGLSDEGRWWDFAGTKVSIDKQADGSERATIRRDGAEPVVIDSRAMRVREPAGLNVTGGDTPQLVLTTWSGEEGCCYRVHLVELGEPPHLIQSFDLGRSDIDIFNQFDDDPALEIGLPDWSFAGWPHGFAFTPVPRVILHWDGQQYVPSAKLMRAGIMLYQMQERRQPNSAEETAGAIFKDTLDMIYAGRMKAARTLLRQLLPRTKENKVLERAFFDCKLPASPWWPFVASLNNLPAKPPSASCSAEQS</sequence>